<reference evidence="11" key="1">
    <citation type="journal article" date="2019" name="Int. J. Syst. Evol. Microbiol.">
        <title>The Global Catalogue of Microorganisms (GCM) 10K type strain sequencing project: providing services to taxonomists for standard genome sequencing and annotation.</title>
        <authorList>
            <consortium name="The Broad Institute Genomics Platform"/>
            <consortium name="The Broad Institute Genome Sequencing Center for Infectious Disease"/>
            <person name="Wu L."/>
            <person name="Ma J."/>
        </authorList>
    </citation>
    <scope>NUCLEOTIDE SEQUENCE [LARGE SCALE GENOMIC DNA]</scope>
    <source>
        <strain evidence="11">JCM 12125</strain>
    </source>
</reference>
<feature type="domain" description="Acyl-CoA dehydrogenase/oxidase C-terminal" evidence="7">
    <location>
        <begin position="228"/>
        <end position="366"/>
    </location>
</feature>
<keyword evidence="5 6" id="KW-0560">Oxidoreductase</keyword>
<dbReference type="PANTHER" id="PTHR43884:SF20">
    <property type="entry name" value="ACYL-COA DEHYDROGENASE FADE28"/>
    <property type="match status" value="1"/>
</dbReference>
<evidence type="ECO:0000256" key="6">
    <source>
        <dbReference type="RuleBase" id="RU362125"/>
    </source>
</evidence>
<evidence type="ECO:0000259" key="8">
    <source>
        <dbReference type="Pfam" id="PF02770"/>
    </source>
</evidence>
<protein>
    <submittedName>
        <fullName evidence="10">Acyl-CoA dehydrogenase family protein</fullName>
        <ecNumber evidence="10">1.-.-.-</ecNumber>
    </submittedName>
</protein>
<evidence type="ECO:0000313" key="10">
    <source>
        <dbReference type="EMBL" id="MFC5343219.1"/>
    </source>
</evidence>
<dbReference type="PANTHER" id="PTHR43884">
    <property type="entry name" value="ACYL-COA DEHYDROGENASE"/>
    <property type="match status" value="1"/>
</dbReference>
<dbReference type="Gene3D" id="1.10.540.10">
    <property type="entry name" value="Acyl-CoA dehydrogenase/oxidase, N-terminal domain"/>
    <property type="match status" value="1"/>
</dbReference>
<feature type="domain" description="Acyl-CoA oxidase/dehydrogenase middle" evidence="8">
    <location>
        <begin position="134"/>
        <end position="207"/>
    </location>
</feature>
<keyword evidence="3 6" id="KW-0285">Flavoprotein</keyword>
<accession>A0ABW0FPC8</accession>
<evidence type="ECO:0000256" key="5">
    <source>
        <dbReference type="ARBA" id="ARBA00023002"/>
    </source>
</evidence>
<keyword evidence="11" id="KW-1185">Reference proteome</keyword>
<dbReference type="SUPFAM" id="SSF47203">
    <property type="entry name" value="Acyl-CoA dehydrogenase C-terminal domain-like"/>
    <property type="match status" value="1"/>
</dbReference>
<comment type="caution">
    <text evidence="10">The sequence shown here is derived from an EMBL/GenBank/DDBJ whole genome shotgun (WGS) entry which is preliminary data.</text>
</comment>
<sequence length="370" mass="38655">MAVLNDLQSMVMDQAQGWIRDRMPVTAFRALRDAGAGGFDPGLWSEIADLGWCGVALSEEDGGSGLGHLNLGLILESLGRNVGATPLAATTVAADALAMAGSDALKTAWLPRLAAGEAIGALAVDEGAAHAPDVLATTAVRTEGGWRLDGVKRFVAEGMAADLLIVAAQAEGQTALFAVDAGAPGVSRAPRRLTDFRDHAEVTLSDVVVDADARLTGPDGDAALLDDLLDRARALAAAELLGLSVGAFDTTLEYLKTRVQFGQTIGAFQALQHRAADLYTRIELARSAVEAALSAIDAQAPDRALLVSIAKATAGDTANLATREMIQLHGGIGMTDDHDAGFYIKRARVLENSWGSAAWHRDRFGRLIGI</sequence>
<dbReference type="InterPro" id="IPR046373">
    <property type="entry name" value="Acyl-CoA_Oxase/DH_mid-dom_sf"/>
</dbReference>
<dbReference type="SUPFAM" id="SSF56645">
    <property type="entry name" value="Acyl-CoA dehydrogenase NM domain-like"/>
    <property type="match status" value="1"/>
</dbReference>
<evidence type="ECO:0000256" key="3">
    <source>
        <dbReference type="ARBA" id="ARBA00022630"/>
    </source>
</evidence>
<dbReference type="GO" id="GO:0016491">
    <property type="term" value="F:oxidoreductase activity"/>
    <property type="evidence" value="ECO:0007669"/>
    <property type="project" value="UniProtKB-KW"/>
</dbReference>
<comment type="similarity">
    <text evidence="2 6">Belongs to the acyl-CoA dehydrogenase family.</text>
</comment>
<dbReference type="InterPro" id="IPR006091">
    <property type="entry name" value="Acyl-CoA_Oxase/DH_mid-dom"/>
</dbReference>
<evidence type="ECO:0000256" key="4">
    <source>
        <dbReference type="ARBA" id="ARBA00022827"/>
    </source>
</evidence>
<keyword evidence="4 6" id="KW-0274">FAD</keyword>
<dbReference type="Pfam" id="PF02771">
    <property type="entry name" value="Acyl-CoA_dh_N"/>
    <property type="match status" value="1"/>
</dbReference>
<dbReference type="Gene3D" id="2.40.110.10">
    <property type="entry name" value="Butyryl-CoA Dehydrogenase, subunit A, domain 2"/>
    <property type="match status" value="1"/>
</dbReference>
<evidence type="ECO:0000256" key="1">
    <source>
        <dbReference type="ARBA" id="ARBA00001974"/>
    </source>
</evidence>
<dbReference type="InterPro" id="IPR036250">
    <property type="entry name" value="AcylCo_DH-like_C"/>
</dbReference>
<evidence type="ECO:0000313" key="11">
    <source>
        <dbReference type="Proteomes" id="UP001596152"/>
    </source>
</evidence>
<evidence type="ECO:0000256" key="2">
    <source>
        <dbReference type="ARBA" id="ARBA00009347"/>
    </source>
</evidence>
<feature type="domain" description="Acyl-CoA dehydrogenase/oxidase N-terminal" evidence="9">
    <location>
        <begin position="8"/>
        <end position="117"/>
    </location>
</feature>
<dbReference type="Pfam" id="PF02770">
    <property type="entry name" value="Acyl-CoA_dh_M"/>
    <property type="match status" value="1"/>
</dbReference>
<dbReference type="InterPro" id="IPR013786">
    <property type="entry name" value="AcylCoA_DH/ox_N"/>
</dbReference>
<gene>
    <name evidence="10" type="ORF">ACFPIE_04785</name>
</gene>
<name>A0ABW0FPC8_9CAUL</name>
<dbReference type="InterPro" id="IPR009075">
    <property type="entry name" value="AcylCo_DH/oxidase_C"/>
</dbReference>
<dbReference type="EC" id="1.-.-.-" evidence="10"/>
<comment type="cofactor">
    <cofactor evidence="1 6">
        <name>FAD</name>
        <dbReference type="ChEBI" id="CHEBI:57692"/>
    </cofactor>
</comment>
<dbReference type="Proteomes" id="UP001596152">
    <property type="component" value="Unassembled WGS sequence"/>
</dbReference>
<dbReference type="Gene3D" id="1.20.140.10">
    <property type="entry name" value="Butyryl-CoA Dehydrogenase, subunit A, domain 3"/>
    <property type="match status" value="1"/>
</dbReference>
<dbReference type="EMBL" id="JBHSLF010000011">
    <property type="protein sequence ID" value="MFC5343219.1"/>
    <property type="molecule type" value="Genomic_DNA"/>
</dbReference>
<dbReference type="InterPro" id="IPR009100">
    <property type="entry name" value="AcylCoA_DH/oxidase_NM_dom_sf"/>
</dbReference>
<dbReference type="CDD" id="cd00567">
    <property type="entry name" value="ACAD"/>
    <property type="match status" value="1"/>
</dbReference>
<proteinExistence type="inferred from homology"/>
<dbReference type="RefSeq" id="WP_374038968.1">
    <property type="nucleotide sequence ID" value="NZ_CP169082.1"/>
</dbReference>
<dbReference type="InterPro" id="IPR037069">
    <property type="entry name" value="AcylCoA_DH/ox_N_sf"/>
</dbReference>
<organism evidence="10 11">
    <name type="scientific">Brevundimonas staleyi</name>
    <dbReference type="NCBI Taxonomy" id="74326"/>
    <lineage>
        <taxon>Bacteria</taxon>
        <taxon>Pseudomonadati</taxon>
        <taxon>Pseudomonadota</taxon>
        <taxon>Alphaproteobacteria</taxon>
        <taxon>Caulobacterales</taxon>
        <taxon>Caulobacteraceae</taxon>
        <taxon>Brevundimonas</taxon>
    </lineage>
</organism>
<evidence type="ECO:0000259" key="9">
    <source>
        <dbReference type="Pfam" id="PF02771"/>
    </source>
</evidence>
<dbReference type="Pfam" id="PF00441">
    <property type="entry name" value="Acyl-CoA_dh_1"/>
    <property type="match status" value="1"/>
</dbReference>
<evidence type="ECO:0000259" key="7">
    <source>
        <dbReference type="Pfam" id="PF00441"/>
    </source>
</evidence>